<feature type="region of interest" description="Disordered" evidence="1">
    <location>
        <begin position="29"/>
        <end position="51"/>
    </location>
</feature>
<comment type="caution">
    <text evidence="2">The sequence shown here is derived from an EMBL/GenBank/DDBJ whole genome shotgun (WGS) entry which is preliminary data.</text>
</comment>
<evidence type="ECO:0000313" key="2">
    <source>
        <dbReference type="EMBL" id="MCU6792113.1"/>
    </source>
</evidence>
<evidence type="ECO:0000256" key="1">
    <source>
        <dbReference type="SAM" id="MobiDB-lite"/>
    </source>
</evidence>
<evidence type="ECO:0008006" key="4">
    <source>
        <dbReference type="Google" id="ProtNLM"/>
    </source>
</evidence>
<organism evidence="2 3">
    <name type="scientific">Paenibacillus baimaensis</name>
    <dbReference type="NCBI Taxonomy" id="2982185"/>
    <lineage>
        <taxon>Bacteria</taxon>
        <taxon>Bacillati</taxon>
        <taxon>Bacillota</taxon>
        <taxon>Bacilli</taxon>
        <taxon>Bacillales</taxon>
        <taxon>Paenibacillaceae</taxon>
        <taxon>Paenibacillus</taxon>
    </lineage>
</organism>
<dbReference type="RefSeq" id="WP_262683519.1">
    <property type="nucleotide sequence ID" value="NZ_JAOQIO010000018.1"/>
</dbReference>
<protein>
    <recommendedName>
        <fullName evidence="4">Lipoprotein</fullName>
    </recommendedName>
</protein>
<reference evidence="2 3" key="1">
    <citation type="submission" date="2022-09" db="EMBL/GenBank/DDBJ databases">
        <authorList>
            <person name="Han X.L."/>
            <person name="Wang Q."/>
            <person name="Lu T."/>
        </authorList>
    </citation>
    <scope>NUCLEOTIDE SEQUENCE [LARGE SCALE GENOMIC DNA]</scope>
    <source>
        <strain evidence="2 3">WQ 127069</strain>
    </source>
</reference>
<sequence>MYKQLRLIGIIGIIMVTLGACVPQSFAGSAPTDEPPRVESVDVPPPQPNLSDEDLKKFQEFIPSIRGASMIQIAEIRNQNEVFIQFYTSYKELKEAKPDSPLTEEEFNSYFPVIDTVHKLIMEVTVRLLHEIPAVRKITLNVPFKNQLYGIDAKKRSIEMYLKASFKKIHDEPGQKQWKELVKKLFTTKERDKFAQRFIRPYPSAPL</sequence>
<gene>
    <name evidence="2" type="ORF">OB236_08240</name>
</gene>
<accession>A0ABT2UBU8</accession>
<dbReference type="PROSITE" id="PS51257">
    <property type="entry name" value="PROKAR_LIPOPROTEIN"/>
    <property type="match status" value="1"/>
</dbReference>
<proteinExistence type="predicted"/>
<name>A0ABT2UBU8_9BACL</name>
<evidence type="ECO:0000313" key="3">
    <source>
        <dbReference type="Proteomes" id="UP001652445"/>
    </source>
</evidence>
<dbReference type="Proteomes" id="UP001652445">
    <property type="component" value="Unassembled WGS sequence"/>
</dbReference>
<keyword evidence="3" id="KW-1185">Reference proteome</keyword>
<dbReference type="EMBL" id="JAOQIO010000018">
    <property type="protein sequence ID" value="MCU6792113.1"/>
    <property type="molecule type" value="Genomic_DNA"/>
</dbReference>